<proteinExistence type="predicted"/>
<reference evidence="1" key="1">
    <citation type="submission" date="2023-07" db="EMBL/GenBank/DDBJ databases">
        <title>draft genome sequence of fig (Ficus carica).</title>
        <authorList>
            <person name="Takahashi T."/>
            <person name="Nishimura K."/>
        </authorList>
    </citation>
    <scope>NUCLEOTIDE SEQUENCE</scope>
</reference>
<keyword evidence="2" id="KW-1185">Reference proteome</keyword>
<name>A0AA88DJS2_FICCA</name>
<evidence type="ECO:0000313" key="1">
    <source>
        <dbReference type="EMBL" id="GMN52149.1"/>
    </source>
</evidence>
<organism evidence="1 2">
    <name type="scientific">Ficus carica</name>
    <name type="common">Common fig</name>
    <dbReference type="NCBI Taxonomy" id="3494"/>
    <lineage>
        <taxon>Eukaryota</taxon>
        <taxon>Viridiplantae</taxon>
        <taxon>Streptophyta</taxon>
        <taxon>Embryophyta</taxon>
        <taxon>Tracheophyta</taxon>
        <taxon>Spermatophyta</taxon>
        <taxon>Magnoliopsida</taxon>
        <taxon>eudicotyledons</taxon>
        <taxon>Gunneridae</taxon>
        <taxon>Pentapetalae</taxon>
        <taxon>rosids</taxon>
        <taxon>fabids</taxon>
        <taxon>Rosales</taxon>
        <taxon>Moraceae</taxon>
        <taxon>Ficeae</taxon>
        <taxon>Ficus</taxon>
    </lineage>
</organism>
<comment type="caution">
    <text evidence="1">The sequence shown here is derived from an EMBL/GenBank/DDBJ whole genome shotgun (WGS) entry which is preliminary data.</text>
</comment>
<evidence type="ECO:0000313" key="2">
    <source>
        <dbReference type="Proteomes" id="UP001187192"/>
    </source>
</evidence>
<sequence>MFSPSLKSFSGNECCSLQSNFLIPAHQLAYRASWKSHASGSSHLYARTMLCANRNWSDSPMQPQHSCLETLYTVSLSGGFRTPT</sequence>
<accession>A0AA88DJS2</accession>
<dbReference type="AlphaFoldDB" id="A0AA88DJS2"/>
<gene>
    <name evidence="1" type="ORF">TIFTF001_021303</name>
</gene>
<dbReference type="EMBL" id="BTGU01000040">
    <property type="protein sequence ID" value="GMN52149.1"/>
    <property type="molecule type" value="Genomic_DNA"/>
</dbReference>
<dbReference type="Proteomes" id="UP001187192">
    <property type="component" value="Unassembled WGS sequence"/>
</dbReference>
<protein>
    <submittedName>
        <fullName evidence="1">Uncharacterized protein</fullName>
    </submittedName>
</protein>